<accession>A0A1C3NJK0</accession>
<reference evidence="1 2" key="1">
    <citation type="submission" date="2016-06" db="EMBL/GenBank/DDBJ databases">
        <authorList>
            <person name="Kjaerup R.B."/>
            <person name="Dalgaard T.S."/>
            <person name="Juul-Madsen H.R."/>
        </authorList>
    </citation>
    <scope>NUCLEOTIDE SEQUENCE [LARGE SCALE GENOMIC DNA]</scope>
    <source>
        <strain evidence="1">LMG947</strain>
    </source>
</reference>
<dbReference type="Proteomes" id="UP000092503">
    <property type="component" value="Unassembled WGS sequence"/>
</dbReference>
<protein>
    <submittedName>
        <fullName evidence="1">Uncharacterized protein</fullName>
    </submittedName>
</protein>
<evidence type="ECO:0000313" key="2">
    <source>
        <dbReference type="Proteomes" id="UP000092503"/>
    </source>
</evidence>
<sequence length="234" mass="24592">MRPAALPSMSPTVRRQEIDLESGRAEIELGNTSSRHGDAQINTQLQGLPQQPARRAPTRTTRQQVASHVSTVAGLGAALTSLASIPPTGIAFVGFLSEKDQLVKSSGIAALAGIATTCALTAVQRLARAYAYGYNIGSRAQALGTTEGCMQRALDIVTVPEEHERVDHPMNEHESNQLAEDLLRLATWEPSNLQPGLWEAASGIGDDAGALVDRLLAFRRADTAAASAASSSGA</sequence>
<gene>
    <name evidence="1" type="ORF">XBLMG947_1370</name>
</gene>
<dbReference type="RefSeq" id="WP_245228119.1">
    <property type="nucleotide sequence ID" value="NZ_FLTX01000018.1"/>
</dbReference>
<dbReference type="NCBIfam" id="NF041409">
    <property type="entry name" value="XopAV"/>
    <property type="match status" value="1"/>
</dbReference>
<organism evidence="1 2">
    <name type="scientific">Xanthomonas bromi</name>
    <dbReference type="NCBI Taxonomy" id="56449"/>
    <lineage>
        <taxon>Bacteria</taxon>
        <taxon>Pseudomonadati</taxon>
        <taxon>Pseudomonadota</taxon>
        <taxon>Gammaproteobacteria</taxon>
        <taxon>Lysobacterales</taxon>
        <taxon>Lysobacteraceae</taxon>
        <taxon>Xanthomonas</taxon>
    </lineage>
</organism>
<dbReference type="AlphaFoldDB" id="A0A1C3NJK0"/>
<evidence type="ECO:0000313" key="1">
    <source>
        <dbReference type="EMBL" id="SBV50590.1"/>
    </source>
</evidence>
<name>A0A1C3NJK0_9XANT</name>
<dbReference type="EMBL" id="FLTX01000018">
    <property type="protein sequence ID" value="SBV50590.1"/>
    <property type="molecule type" value="Genomic_DNA"/>
</dbReference>
<proteinExistence type="predicted"/>